<sequence>MQLTGLTRLLAEQGVVVAALLAYLTGIVTVRPRPDQTYLQQSADDELDNLPVLAEVDKTVLVVIDALRADHLASTRQPLMPYLHSLLTKGGARGYLLHTSSPTVTLPRLKSMVTGGIPGFMDVVENFGASELTEDNLVRRWYGQGHRIHFYGDDTWLRLFPHHFHMHRAITSFFVSDYTEVDQSVTQHLDRELSHDAQWDVLILHYLGLDHIGHLEGPNSPLIGPKLAEMDAVVRKIHTALEAEGKKYLVVVCGDHGMSDAGGHGGSSHSEVTTSALLLSNTFPPNMESTVRESRQVDLATSLSLLTGMGIPSGNLGCPLPSLLDHLDLPRRLISHRRVARQLLSVARASGLNANHGNAELLFEEATRLHKQYLKSQKSHSSLTNTSNTSSSSDKDGERGARFYRESQRVASDDLTSRQQSYDLPTIFTTLAAVTMVCLICLVRQLRQDPYADPPREVTWAAVGWCCIVALVAWLLLCAATPSSSLCSPASVTPWLLAPPVIYALVVVGSGLAGSGRRYAAKHVGVRWSVGWLWWTGVGGCVIHTLSLLGTSLVEEEHQTVYFLISTFHLALIISVGSHILQKKASSEMSQVHGREEMSREEESWSSSSYVAAEKDGPYNSSHVSRNVRKAGGLDKEQNTVYGATNTDMYREDGEADPDVHPHSQTSLPTSVHKDRKTHEGFMGSVRHHRLLLLLWVSFVLARLLRSWNATGDKWRHLEDLGDTIRSRGGGVLAGTVAGGLVLTLGLLGSTCWPLVLLACTGIYGHHFPYFDRGGGNGTLEAQISHLAIFLLFVYGLFRAQLVTFRPYTSTQQQDIYDPQEEDEGEDRTRTLLRYSYTALALLALLLQRTDNVALLSLVLLQNRLAPWLLHRLALTRRLAPATAALIIHFLALSHFFHQGNSNSLSTVEVRAGFVGIGSFHPAIHGILIVTHTLAAPALTHLAYLSHLADTLAPKESRQQALEVWWCARLACVALYLANLTLQRHHLFIWTVLTPKLLYEGAHTLALTALTLFAWGVEKICTILQVTYRVNHNPTCAWGIWTMLKNFSVPGDIM</sequence>
<dbReference type="InterPro" id="IPR002591">
    <property type="entry name" value="Phosphodiest/P_Trfase"/>
</dbReference>
<feature type="transmembrane region" description="Helical" evidence="12">
    <location>
        <begin position="923"/>
        <end position="944"/>
    </location>
</feature>
<keyword evidence="7" id="KW-0256">Endoplasmic reticulum</keyword>
<feature type="transmembrane region" description="Helical" evidence="12">
    <location>
        <begin position="497"/>
        <end position="520"/>
    </location>
</feature>
<dbReference type="EMBL" id="JAWZYT010001260">
    <property type="protein sequence ID" value="KAK4313865.1"/>
    <property type="molecule type" value="Genomic_DNA"/>
</dbReference>
<dbReference type="GO" id="GO:0005789">
    <property type="term" value="C:endoplasmic reticulum membrane"/>
    <property type="evidence" value="ECO:0007669"/>
    <property type="project" value="UniProtKB-SubCell"/>
</dbReference>
<dbReference type="CDD" id="cd16024">
    <property type="entry name" value="GPI_EPT_2"/>
    <property type="match status" value="1"/>
</dbReference>
<feature type="domain" description="GPI ethanolamine phosphate transferase 2 C-terminal" evidence="13">
    <location>
        <begin position="831"/>
        <end position="1008"/>
    </location>
</feature>
<evidence type="ECO:0000256" key="10">
    <source>
        <dbReference type="ARBA" id="ARBA00023180"/>
    </source>
</evidence>
<keyword evidence="5" id="KW-0808">Transferase</keyword>
<dbReference type="InterPro" id="IPR039527">
    <property type="entry name" value="PIGG/GPI7"/>
</dbReference>
<feature type="transmembrane region" description="Helical" evidence="12">
    <location>
        <begin position="964"/>
        <end position="982"/>
    </location>
</feature>
<reference evidence="14" key="1">
    <citation type="submission" date="2023-11" db="EMBL/GenBank/DDBJ databases">
        <title>Genome assemblies of two species of porcelain crab, Petrolisthes cinctipes and Petrolisthes manimaculis (Anomura: Porcellanidae).</title>
        <authorList>
            <person name="Angst P."/>
        </authorList>
    </citation>
    <scope>NUCLEOTIDE SEQUENCE</scope>
    <source>
        <strain evidence="14">PB745_02</strain>
        <tissue evidence="14">Gill</tissue>
    </source>
</reference>
<evidence type="ECO:0000256" key="4">
    <source>
        <dbReference type="ARBA" id="ARBA00022502"/>
    </source>
</evidence>
<dbReference type="InterPro" id="IPR045687">
    <property type="entry name" value="PIGG/GPI7_C"/>
</dbReference>
<feature type="transmembrane region" description="Helical" evidence="12">
    <location>
        <begin position="532"/>
        <end position="554"/>
    </location>
</feature>
<evidence type="ECO:0000256" key="9">
    <source>
        <dbReference type="ARBA" id="ARBA00023136"/>
    </source>
</evidence>
<evidence type="ECO:0000256" key="1">
    <source>
        <dbReference type="ARBA" id="ARBA00004477"/>
    </source>
</evidence>
<dbReference type="Pfam" id="PF01663">
    <property type="entry name" value="Phosphodiest"/>
    <property type="match status" value="1"/>
</dbReference>
<keyword evidence="15" id="KW-1185">Reference proteome</keyword>
<dbReference type="GO" id="GO:0006506">
    <property type="term" value="P:GPI anchor biosynthetic process"/>
    <property type="evidence" value="ECO:0007669"/>
    <property type="project" value="UniProtKB-KW"/>
</dbReference>
<feature type="compositionally biased region" description="Basic and acidic residues" evidence="11">
    <location>
        <begin position="651"/>
        <end position="662"/>
    </location>
</feature>
<name>A0AAE1UC84_9EUCA</name>
<protein>
    <recommendedName>
        <fullName evidence="13">GPI ethanolamine phosphate transferase 2 C-terminal domain-containing protein</fullName>
    </recommendedName>
</protein>
<dbReference type="SUPFAM" id="SSF53649">
    <property type="entry name" value="Alkaline phosphatase-like"/>
    <property type="match status" value="1"/>
</dbReference>
<keyword evidence="9 12" id="KW-0472">Membrane</keyword>
<feature type="transmembrane region" description="Helical" evidence="12">
    <location>
        <begin position="427"/>
        <end position="446"/>
    </location>
</feature>
<dbReference type="AlphaFoldDB" id="A0AAE1UC84"/>
<evidence type="ECO:0000256" key="8">
    <source>
        <dbReference type="ARBA" id="ARBA00022989"/>
    </source>
</evidence>
<evidence type="ECO:0000256" key="7">
    <source>
        <dbReference type="ARBA" id="ARBA00022824"/>
    </source>
</evidence>
<feature type="transmembrane region" description="Helical" evidence="12">
    <location>
        <begin position="458"/>
        <end position="477"/>
    </location>
</feature>
<evidence type="ECO:0000256" key="3">
    <source>
        <dbReference type="ARBA" id="ARBA00005315"/>
    </source>
</evidence>
<keyword evidence="4" id="KW-0337">GPI-anchor biosynthesis</keyword>
<dbReference type="Gene3D" id="3.40.720.10">
    <property type="entry name" value="Alkaline Phosphatase, subunit A"/>
    <property type="match status" value="1"/>
</dbReference>
<evidence type="ECO:0000256" key="2">
    <source>
        <dbReference type="ARBA" id="ARBA00004687"/>
    </source>
</evidence>
<dbReference type="InterPro" id="IPR017850">
    <property type="entry name" value="Alkaline_phosphatase_core_sf"/>
</dbReference>
<keyword evidence="6 12" id="KW-0812">Transmembrane</keyword>
<comment type="caution">
    <text evidence="14">The sequence shown here is derived from an EMBL/GenBank/DDBJ whole genome shotgun (WGS) entry which is preliminary data.</text>
</comment>
<dbReference type="GO" id="GO:0051267">
    <property type="term" value="F:CP2 mannose-ethanolamine phosphotransferase activity"/>
    <property type="evidence" value="ECO:0007669"/>
    <property type="project" value="TreeGrafter"/>
</dbReference>
<evidence type="ECO:0000259" key="13">
    <source>
        <dbReference type="Pfam" id="PF19316"/>
    </source>
</evidence>
<feature type="transmembrane region" description="Helical" evidence="12">
    <location>
        <begin position="731"/>
        <end position="759"/>
    </location>
</feature>
<dbReference type="PANTHER" id="PTHR23072">
    <property type="entry name" value="PHOSPHATIDYLINOSITOL GLYCAN-RELATED"/>
    <property type="match status" value="1"/>
</dbReference>
<evidence type="ECO:0000256" key="12">
    <source>
        <dbReference type="SAM" id="Phobius"/>
    </source>
</evidence>
<feature type="transmembrane region" description="Helical" evidence="12">
    <location>
        <begin position="780"/>
        <end position="798"/>
    </location>
</feature>
<organism evidence="14 15">
    <name type="scientific">Petrolisthes manimaculis</name>
    <dbReference type="NCBI Taxonomy" id="1843537"/>
    <lineage>
        <taxon>Eukaryota</taxon>
        <taxon>Metazoa</taxon>
        <taxon>Ecdysozoa</taxon>
        <taxon>Arthropoda</taxon>
        <taxon>Crustacea</taxon>
        <taxon>Multicrustacea</taxon>
        <taxon>Malacostraca</taxon>
        <taxon>Eumalacostraca</taxon>
        <taxon>Eucarida</taxon>
        <taxon>Decapoda</taxon>
        <taxon>Pleocyemata</taxon>
        <taxon>Anomura</taxon>
        <taxon>Galatheoidea</taxon>
        <taxon>Porcellanidae</taxon>
        <taxon>Petrolisthes</taxon>
    </lineage>
</organism>
<comment type="pathway">
    <text evidence="2">Glycolipid biosynthesis; glycosylphosphatidylinositol-anchor biosynthesis.</text>
</comment>
<keyword evidence="8 12" id="KW-1133">Transmembrane helix</keyword>
<proteinExistence type="inferred from homology"/>
<feature type="region of interest" description="Disordered" evidence="11">
    <location>
        <begin position="651"/>
        <end position="674"/>
    </location>
</feature>
<gene>
    <name evidence="14" type="ORF">Pmani_014799</name>
</gene>
<evidence type="ECO:0000256" key="5">
    <source>
        <dbReference type="ARBA" id="ARBA00022679"/>
    </source>
</evidence>
<evidence type="ECO:0000313" key="14">
    <source>
        <dbReference type="EMBL" id="KAK4313865.1"/>
    </source>
</evidence>
<feature type="transmembrane region" description="Helical" evidence="12">
    <location>
        <begin position="879"/>
        <end position="897"/>
    </location>
</feature>
<feature type="compositionally biased region" description="Low complexity" evidence="11">
    <location>
        <begin position="379"/>
        <end position="392"/>
    </location>
</feature>
<comment type="similarity">
    <text evidence="3">Belongs to the PIGG/PIGN/PIGO family. PIGG subfamily.</text>
</comment>
<accession>A0AAE1UC84</accession>
<feature type="region of interest" description="Disordered" evidence="11">
    <location>
        <begin position="374"/>
        <end position="399"/>
    </location>
</feature>
<evidence type="ECO:0000256" key="6">
    <source>
        <dbReference type="ARBA" id="ARBA00022692"/>
    </source>
</evidence>
<comment type="subcellular location">
    <subcellularLocation>
        <location evidence="1">Endoplasmic reticulum membrane</location>
        <topology evidence="1">Multi-pass membrane protein</topology>
    </subcellularLocation>
</comment>
<keyword evidence="10" id="KW-0325">Glycoprotein</keyword>
<dbReference type="Pfam" id="PF19316">
    <property type="entry name" value="PIGO_PIGG"/>
    <property type="match status" value="1"/>
</dbReference>
<dbReference type="InterPro" id="IPR037674">
    <property type="entry name" value="PIG-G_N"/>
</dbReference>
<feature type="transmembrane region" description="Helical" evidence="12">
    <location>
        <begin position="560"/>
        <end position="581"/>
    </location>
</feature>
<dbReference type="PANTHER" id="PTHR23072:SF0">
    <property type="entry name" value="GPI ETHANOLAMINE PHOSPHATE TRANSFERASE 2"/>
    <property type="match status" value="1"/>
</dbReference>
<feature type="transmembrane region" description="Helical" evidence="12">
    <location>
        <begin position="997"/>
        <end position="1017"/>
    </location>
</feature>
<dbReference type="Proteomes" id="UP001292094">
    <property type="component" value="Unassembled WGS sequence"/>
</dbReference>
<evidence type="ECO:0000256" key="11">
    <source>
        <dbReference type="SAM" id="MobiDB-lite"/>
    </source>
</evidence>
<evidence type="ECO:0000313" key="15">
    <source>
        <dbReference type="Proteomes" id="UP001292094"/>
    </source>
</evidence>